<accession>A0ABY4FM48</accession>
<evidence type="ECO:0000313" key="1">
    <source>
        <dbReference type="EMBL" id="UOQ57344.1"/>
    </source>
</evidence>
<gene>
    <name evidence="1" type="ORF">MUN78_00430</name>
</gene>
<dbReference type="Proteomes" id="UP000831786">
    <property type="component" value="Chromosome"/>
</dbReference>
<dbReference type="EMBL" id="CP095045">
    <property type="protein sequence ID" value="UOQ57344.1"/>
    <property type="molecule type" value="Genomic_DNA"/>
</dbReference>
<dbReference type="RefSeq" id="WP_244728063.1">
    <property type="nucleotide sequence ID" value="NZ_CP095045.1"/>
</dbReference>
<keyword evidence="2" id="KW-1185">Reference proteome</keyword>
<evidence type="ECO:0008006" key="3">
    <source>
        <dbReference type="Google" id="ProtNLM"/>
    </source>
</evidence>
<name>A0ABY4FM48_9MICO</name>
<reference evidence="1 2" key="1">
    <citation type="submission" date="2022-04" db="EMBL/GenBank/DDBJ databases">
        <title>Leucobacter sp. isolated from rhizosphere of garlic.</title>
        <authorList>
            <person name="Won M."/>
            <person name="Lee C.-M."/>
            <person name="Woen H.-Y."/>
            <person name="Kwon S.-W."/>
        </authorList>
    </citation>
    <scope>NUCLEOTIDE SEQUENCE [LARGE SCALE GENOMIC DNA]</scope>
    <source>
        <strain evidence="1 2">H21R-40</strain>
    </source>
</reference>
<evidence type="ECO:0000313" key="2">
    <source>
        <dbReference type="Proteomes" id="UP000831786"/>
    </source>
</evidence>
<proteinExistence type="predicted"/>
<sequence>MNDQLDALRDTLAADGYGLEVEARERGFLVKVSSADGVCDDCLVPKPLLVSMLQPALGVAADGIELLYPDEL</sequence>
<organism evidence="1 2">
    <name type="scientific">Leucobacter allii</name>
    <dbReference type="NCBI Taxonomy" id="2932247"/>
    <lineage>
        <taxon>Bacteria</taxon>
        <taxon>Bacillati</taxon>
        <taxon>Actinomycetota</taxon>
        <taxon>Actinomycetes</taxon>
        <taxon>Micrococcales</taxon>
        <taxon>Microbacteriaceae</taxon>
        <taxon>Leucobacter</taxon>
    </lineage>
</organism>
<protein>
    <recommendedName>
        <fullName evidence="3">NifU family protein</fullName>
    </recommendedName>
</protein>